<accession>A0ABW0LKD1</accession>
<dbReference type="PANTHER" id="PTHR42756:SF1">
    <property type="entry name" value="TRANSCRIPTIONAL REPRESSOR OF EMRAB OPERON"/>
    <property type="match status" value="1"/>
</dbReference>
<evidence type="ECO:0000256" key="3">
    <source>
        <dbReference type="ARBA" id="ARBA00023163"/>
    </source>
</evidence>
<proteinExistence type="predicted"/>
<organism evidence="5 6">
    <name type="scientific">Lederbergia graminis</name>
    <dbReference type="NCBI Taxonomy" id="735518"/>
    <lineage>
        <taxon>Bacteria</taxon>
        <taxon>Bacillati</taxon>
        <taxon>Bacillota</taxon>
        <taxon>Bacilli</taxon>
        <taxon>Bacillales</taxon>
        <taxon>Bacillaceae</taxon>
        <taxon>Lederbergia</taxon>
    </lineage>
</organism>
<sequence length="134" mass="15806">MNPIFHELFQLTRSMSKELNNVLKEHDLFNAQWTVLFCIQQHEEMMLKDICTYLNVEAPTITRTVNRLQELGWIIITPGEDKREKIVRLSDDAKRKFPSIEKTVINFENQFLQQLSNNEQSVLLTLLQKLDMKG</sequence>
<gene>
    <name evidence="5" type="ORF">ACFPM4_10850</name>
</gene>
<dbReference type="InterPro" id="IPR036390">
    <property type="entry name" value="WH_DNA-bd_sf"/>
</dbReference>
<evidence type="ECO:0000256" key="2">
    <source>
        <dbReference type="ARBA" id="ARBA00023125"/>
    </source>
</evidence>
<dbReference type="InterPro" id="IPR000835">
    <property type="entry name" value="HTH_MarR-typ"/>
</dbReference>
<dbReference type="Gene3D" id="1.10.10.10">
    <property type="entry name" value="Winged helix-like DNA-binding domain superfamily/Winged helix DNA-binding domain"/>
    <property type="match status" value="1"/>
</dbReference>
<dbReference type="SUPFAM" id="SSF46785">
    <property type="entry name" value="Winged helix' DNA-binding domain"/>
    <property type="match status" value="1"/>
</dbReference>
<protein>
    <submittedName>
        <fullName evidence="5">MarR family winged helix-turn-helix transcriptional regulator</fullName>
    </submittedName>
</protein>
<evidence type="ECO:0000259" key="4">
    <source>
        <dbReference type="PROSITE" id="PS50995"/>
    </source>
</evidence>
<dbReference type="SMART" id="SM00347">
    <property type="entry name" value="HTH_MARR"/>
    <property type="match status" value="1"/>
</dbReference>
<dbReference type="EMBL" id="JBHSMC010000014">
    <property type="protein sequence ID" value="MFC5465246.1"/>
    <property type="molecule type" value="Genomic_DNA"/>
</dbReference>
<comment type="caution">
    <text evidence="5">The sequence shown here is derived from an EMBL/GenBank/DDBJ whole genome shotgun (WGS) entry which is preliminary data.</text>
</comment>
<feature type="domain" description="HTH marR-type" evidence="4">
    <location>
        <begin position="1"/>
        <end position="132"/>
    </location>
</feature>
<dbReference type="PROSITE" id="PS50995">
    <property type="entry name" value="HTH_MARR_2"/>
    <property type="match status" value="1"/>
</dbReference>
<evidence type="ECO:0000313" key="6">
    <source>
        <dbReference type="Proteomes" id="UP001596147"/>
    </source>
</evidence>
<dbReference type="InterPro" id="IPR036388">
    <property type="entry name" value="WH-like_DNA-bd_sf"/>
</dbReference>
<evidence type="ECO:0000256" key="1">
    <source>
        <dbReference type="ARBA" id="ARBA00023015"/>
    </source>
</evidence>
<keyword evidence="3" id="KW-0804">Transcription</keyword>
<keyword evidence="6" id="KW-1185">Reference proteome</keyword>
<keyword evidence="2" id="KW-0238">DNA-binding</keyword>
<dbReference type="PANTHER" id="PTHR42756">
    <property type="entry name" value="TRANSCRIPTIONAL REGULATOR, MARR"/>
    <property type="match status" value="1"/>
</dbReference>
<keyword evidence="1" id="KW-0805">Transcription regulation</keyword>
<dbReference type="Pfam" id="PF01047">
    <property type="entry name" value="MarR"/>
    <property type="match status" value="1"/>
</dbReference>
<name>A0ABW0LKD1_9BACI</name>
<dbReference type="Proteomes" id="UP001596147">
    <property type="component" value="Unassembled WGS sequence"/>
</dbReference>
<evidence type="ECO:0000313" key="5">
    <source>
        <dbReference type="EMBL" id="MFC5465246.1"/>
    </source>
</evidence>
<reference evidence="6" key="1">
    <citation type="journal article" date="2019" name="Int. J. Syst. Evol. Microbiol.">
        <title>The Global Catalogue of Microorganisms (GCM) 10K type strain sequencing project: providing services to taxonomists for standard genome sequencing and annotation.</title>
        <authorList>
            <consortium name="The Broad Institute Genomics Platform"/>
            <consortium name="The Broad Institute Genome Sequencing Center for Infectious Disease"/>
            <person name="Wu L."/>
            <person name="Ma J."/>
        </authorList>
    </citation>
    <scope>NUCLEOTIDE SEQUENCE [LARGE SCALE GENOMIC DNA]</scope>
    <source>
        <strain evidence="6">CGMCC 1.12237</strain>
    </source>
</reference>